<dbReference type="AlphaFoldDB" id="A0AAD6WCM2"/>
<proteinExistence type="predicted"/>
<keyword evidence="3" id="KW-1185">Reference proteome</keyword>
<protein>
    <submittedName>
        <fullName evidence="2">Uncharacterized protein</fullName>
    </submittedName>
</protein>
<sequence>MIIEGDGEGPPNTGSRCWTQGGERKENNTPAGRSLLAPGSALSWLEEPGPRLDRAKLPYVIRSYVDTFGSKQILHVCMDGAFSRESQEC</sequence>
<evidence type="ECO:0000256" key="1">
    <source>
        <dbReference type="SAM" id="MobiDB-lite"/>
    </source>
</evidence>
<name>A0AAD6WCM2_9ROSI</name>
<dbReference type="EMBL" id="JAQIZT010000002">
    <property type="protein sequence ID" value="KAJ7005634.1"/>
    <property type="molecule type" value="Genomic_DNA"/>
</dbReference>
<accession>A0AAD6WCM2</accession>
<comment type="caution">
    <text evidence="2">The sequence shown here is derived from an EMBL/GenBank/DDBJ whole genome shotgun (WGS) entry which is preliminary data.</text>
</comment>
<dbReference type="Proteomes" id="UP001164929">
    <property type="component" value="Chromosome 2"/>
</dbReference>
<feature type="region of interest" description="Disordered" evidence="1">
    <location>
        <begin position="1"/>
        <end position="33"/>
    </location>
</feature>
<evidence type="ECO:0000313" key="3">
    <source>
        <dbReference type="Proteomes" id="UP001164929"/>
    </source>
</evidence>
<organism evidence="2 3">
    <name type="scientific">Populus alba x Populus x berolinensis</name>
    <dbReference type="NCBI Taxonomy" id="444605"/>
    <lineage>
        <taxon>Eukaryota</taxon>
        <taxon>Viridiplantae</taxon>
        <taxon>Streptophyta</taxon>
        <taxon>Embryophyta</taxon>
        <taxon>Tracheophyta</taxon>
        <taxon>Spermatophyta</taxon>
        <taxon>Magnoliopsida</taxon>
        <taxon>eudicotyledons</taxon>
        <taxon>Gunneridae</taxon>
        <taxon>Pentapetalae</taxon>
        <taxon>rosids</taxon>
        <taxon>fabids</taxon>
        <taxon>Malpighiales</taxon>
        <taxon>Salicaceae</taxon>
        <taxon>Saliceae</taxon>
        <taxon>Populus</taxon>
    </lineage>
</organism>
<gene>
    <name evidence="2" type="ORF">NC653_005065</name>
</gene>
<reference evidence="2" key="1">
    <citation type="journal article" date="2023" name="Mol. Ecol. Resour.">
        <title>Chromosome-level genome assembly of a triploid poplar Populus alba 'Berolinensis'.</title>
        <authorList>
            <person name="Chen S."/>
            <person name="Yu Y."/>
            <person name="Wang X."/>
            <person name="Wang S."/>
            <person name="Zhang T."/>
            <person name="Zhou Y."/>
            <person name="He R."/>
            <person name="Meng N."/>
            <person name="Wang Y."/>
            <person name="Liu W."/>
            <person name="Liu Z."/>
            <person name="Liu J."/>
            <person name="Guo Q."/>
            <person name="Huang H."/>
            <person name="Sederoff R.R."/>
            <person name="Wang G."/>
            <person name="Qu G."/>
            <person name="Chen S."/>
        </authorList>
    </citation>
    <scope>NUCLEOTIDE SEQUENCE</scope>
    <source>
        <strain evidence="2">SC-2020</strain>
    </source>
</reference>
<evidence type="ECO:0000313" key="2">
    <source>
        <dbReference type="EMBL" id="KAJ7005634.1"/>
    </source>
</evidence>